<dbReference type="RefSeq" id="WP_243799381.1">
    <property type="nucleotide sequence ID" value="NZ_CP094669.1"/>
</dbReference>
<sequence length="80" mass="9265">MKKELQYTVCCQLTLAEFELGQIVETRQIHHQLATDSTELNEVFADLYDQFRSPDLLGLQIVSIEPSHQHTPEPVWEVRA</sequence>
<name>A0ABY4CZA6_9BACT</name>
<evidence type="ECO:0000313" key="1">
    <source>
        <dbReference type="EMBL" id="UOG75347.1"/>
    </source>
</evidence>
<reference evidence="1 2" key="1">
    <citation type="submission" date="2022-03" db="EMBL/GenBank/DDBJ databases">
        <title>Hymenobactersp. isolated from the air.</title>
        <authorList>
            <person name="Won M."/>
            <person name="Kwon S.-W."/>
        </authorList>
    </citation>
    <scope>NUCLEOTIDE SEQUENCE [LARGE SCALE GENOMIC DNA]</scope>
    <source>
        <strain evidence="1 2">KACC 21982</strain>
    </source>
</reference>
<gene>
    <name evidence="1" type="ORF">MTX78_01825</name>
</gene>
<accession>A0ABY4CZA6</accession>
<dbReference type="Proteomes" id="UP000831113">
    <property type="component" value="Chromosome"/>
</dbReference>
<proteinExistence type="predicted"/>
<dbReference type="EMBL" id="CP094669">
    <property type="protein sequence ID" value="UOG75347.1"/>
    <property type="molecule type" value="Genomic_DNA"/>
</dbReference>
<organism evidence="1 2">
    <name type="scientific">Hymenobacter tibetensis</name>
    <dbReference type="NCBI Taxonomy" id="497967"/>
    <lineage>
        <taxon>Bacteria</taxon>
        <taxon>Pseudomonadati</taxon>
        <taxon>Bacteroidota</taxon>
        <taxon>Cytophagia</taxon>
        <taxon>Cytophagales</taxon>
        <taxon>Hymenobacteraceae</taxon>
        <taxon>Hymenobacter</taxon>
    </lineage>
</organism>
<keyword evidence="2" id="KW-1185">Reference proteome</keyword>
<evidence type="ECO:0000313" key="2">
    <source>
        <dbReference type="Proteomes" id="UP000831113"/>
    </source>
</evidence>
<protein>
    <submittedName>
        <fullName evidence="1">Uncharacterized protein</fullName>
    </submittedName>
</protein>